<dbReference type="InterPro" id="IPR014845">
    <property type="entry name" value="GYD/TTHA1554"/>
</dbReference>
<sequence length="109" mass="11369">MPTFIVTGCYTAAALKGMIANPSDRAEGARSVVEASGGKMLAYYATTGATDWMVIVETSDVHDLLASLMGVGASGMVSNIQTVRAFSAEELMDMQKRAGKAAQAYKSPA</sequence>
<dbReference type="RefSeq" id="WP_092429684.1">
    <property type="nucleotide sequence ID" value="NZ_FNCL01000015.1"/>
</dbReference>
<keyword evidence="2" id="KW-1185">Reference proteome</keyword>
<reference evidence="2" key="1">
    <citation type="submission" date="2016-10" db="EMBL/GenBank/DDBJ databases">
        <authorList>
            <person name="Varghese N."/>
            <person name="Submissions S."/>
        </authorList>
    </citation>
    <scope>NUCLEOTIDE SEQUENCE [LARGE SCALE GENOMIC DNA]</scope>
    <source>
        <strain evidence="2">DSM 26894</strain>
    </source>
</reference>
<evidence type="ECO:0000313" key="2">
    <source>
        <dbReference type="Proteomes" id="UP000199392"/>
    </source>
</evidence>
<dbReference type="EMBL" id="FOZW01000014">
    <property type="protein sequence ID" value="SFT20234.1"/>
    <property type="molecule type" value="Genomic_DNA"/>
</dbReference>
<protein>
    <submittedName>
        <fullName evidence="1">Uncharacterized protein, contains GYD domain</fullName>
    </submittedName>
</protein>
<organism evidence="1 2">
    <name type="scientific">Alloyangia pacifica</name>
    <dbReference type="NCBI Taxonomy" id="311180"/>
    <lineage>
        <taxon>Bacteria</taxon>
        <taxon>Pseudomonadati</taxon>
        <taxon>Pseudomonadota</taxon>
        <taxon>Alphaproteobacteria</taxon>
        <taxon>Rhodobacterales</taxon>
        <taxon>Roseobacteraceae</taxon>
        <taxon>Alloyangia</taxon>
    </lineage>
</organism>
<name>A0A1I6W3M1_9RHOB</name>
<evidence type="ECO:0000313" key="1">
    <source>
        <dbReference type="EMBL" id="SFT20234.1"/>
    </source>
</evidence>
<dbReference type="Pfam" id="PF08734">
    <property type="entry name" value="GYD"/>
    <property type="match status" value="1"/>
</dbReference>
<gene>
    <name evidence="1" type="ORF">SAMN04488050_11489</name>
</gene>
<proteinExistence type="predicted"/>
<accession>A0A1I6W3M1</accession>
<dbReference type="Proteomes" id="UP000199392">
    <property type="component" value="Unassembled WGS sequence"/>
</dbReference>
<dbReference type="AlphaFoldDB" id="A0A1I6W3M1"/>
<dbReference type="OrthoDB" id="165683at2"/>